<evidence type="ECO:0000313" key="2">
    <source>
        <dbReference type="Proteomes" id="UP000008311"/>
    </source>
</evidence>
<accession>B9T9E8</accession>
<dbReference type="AlphaFoldDB" id="B9T9E8"/>
<proteinExistence type="predicted"/>
<gene>
    <name evidence="1" type="ORF">RCOM_0375380</name>
</gene>
<organism evidence="1 2">
    <name type="scientific">Ricinus communis</name>
    <name type="common">Castor bean</name>
    <dbReference type="NCBI Taxonomy" id="3988"/>
    <lineage>
        <taxon>Eukaryota</taxon>
        <taxon>Viridiplantae</taxon>
        <taxon>Streptophyta</taxon>
        <taxon>Embryophyta</taxon>
        <taxon>Tracheophyta</taxon>
        <taxon>Spermatophyta</taxon>
        <taxon>Magnoliopsida</taxon>
        <taxon>eudicotyledons</taxon>
        <taxon>Gunneridae</taxon>
        <taxon>Pentapetalae</taxon>
        <taxon>rosids</taxon>
        <taxon>fabids</taxon>
        <taxon>Malpighiales</taxon>
        <taxon>Euphorbiaceae</taxon>
        <taxon>Acalyphoideae</taxon>
        <taxon>Acalypheae</taxon>
        <taxon>Ricinus</taxon>
    </lineage>
</organism>
<dbReference type="Proteomes" id="UP000008311">
    <property type="component" value="Unassembled WGS sequence"/>
</dbReference>
<dbReference type="InParanoid" id="B9T9E8"/>
<reference evidence="2" key="1">
    <citation type="journal article" date="2010" name="Nat. Biotechnol.">
        <title>Draft genome sequence of the oilseed species Ricinus communis.</title>
        <authorList>
            <person name="Chan A.P."/>
            <person name="Crabtree J."/>
            <person name="Zhao Q."/>
            <person name="Lorenzi H."/>
            <person name="Orvis J."/>
            <person name="Puiu D."/>
            <person name="Melake-Berhan A."/>
            <person name="Jones K.M."/>
            <person name="Redman J."/>
            <person name="Chen G."/>
            <person name="Cahoon E.B."/>
            <person name="Gedil M."/>
            <person name="Stanke M."/>
            <person name="Haas B.J."/>
            <person name="Wortman J.R."/>
            <person name="Fraser-Liggett C.M."/>
            <person name="Ravel J."/>
            <person name="Rabinowicz P.D."/>
        </authorList>
    </citation>
    <scope>NUCLEOTIDE SEQUENCE [LARGE SCALE GENOMIC DNA]</scope>
    <source>
        <strain evidence="2">cv. Hale</strain>
    </source>
</reference>
<sequence>MDILRLRVGHNGASDPADLTKRLTALVEAKFGVKPEIELVPNAELLKLGPPHKIPRVSKK</sequence>
<evidence type="ECO:0000313" key="1">
    <source>
        <dbReference type="EMBL" id="EEF27517.1"/>
    </source>
</evidence>
<dbReference type="EMBL" id="EQ975353">
    <property type="protein sequence ID" value="EEF27517.1"/>
    <property type="molecule type" value="Genomic_DNA"/>
</dbReference>
<name>B9T9E8_RICCO</name>
<protein>
    <submittedName>
        <fullName evidence="1">Uncharacterized protein</fullName>
    </submittedName>
</protein>
<keyword evidence="2" id="KW-1185">Reference proteome</keyword>